<evidence type="ECO:0000313" key="2">
    <source>
        <dbReference type="EMBL" id="CAD9698797.1"/>
    </source>
</evidence>
<accession>A0A7S2SGK5</accession>
<feature type="region of interest" description="Disordered" evidence="1">
    <location>
        <begin position="10"/>
        <end position="31"/>
    </location>
</feature>
<proteinExistence type="predicted"/>
<dbReference type="PANTHER" id="PTHR20951">
    <property type="entry name" value="C13ORF1 PROTEIN-RELATED"/>
    <property type="match status" value="1"/>
</dbReference>
<dbReference type="Gene3D" id="2.60.120.920">
    <property type="match status" value="1"/>
</dbReference>
<dbReference type="EMBL" id="HBHI01028678">
    <property type="protein sequence ID" value="CAD9698797.1"/>
    <property type="molecule type" value="Transcribed_RNA"/>
</dbReference>
<feature type="compositionally biased region" description="Polar residues" evidence="1">
    <location>
        <begin position="12"/>
        <end position="31"/>
    </location>
</feature>
<sequence>MGGCCSCFGTKETGNQETEMTSRSNGAESNGVSSLTIARHMTAPSVEIENARILKGSGLALVGVTVEQDAAYWEWHVESLKEDGPPLEDDEDPSNALMFGVATMKNPKFYRAMALNEDSDTSNAEDGTALMKPITELRDGDTVGVAVQQSDLPMIQFFLNGEPLHELAINRFRGAVYPSIYMREGFKTRLVLDENEFKEMSPHARFGPLIAARGII</sequence>
<dbReference type="PANTHER" id="PTHR20951:SF2">
    <property type="entry name" value="SPRY DOMAIN-CONTAINING PROTEIN 7"/>
    <property type="match status" value="1"/>
</dbReference>
<dbReference type="InterPro" id="IPR035766">
    <property type="entry name" value="SPRYD7"/>
</dbReference>
<protein>
    <recommendedName>
        <fullName evidence="3">SPRY domain-containing protein</fullName>
    </recommendedName>
</protein>
<evidence type="ECO:0000256" key="1">
    <source>
        <dbReference type="SAM" id="MobiDB-lite"/>
    </source>
</evidence>
<gene>
    <name evidence="2" type="ORF">EANT1437_LOCUS14681</name>
</gene>
<evidence type="ECO:0008006" key="3">
    <source>
        <dbReference type="Google" id="ProtNLM"/>
    </source>
</evidence>
<dbReference type="CDD" id="cd11709">
    <property type="entry name" value="SPRY"/>
    <property type="match status" value="1"/>
</dbReference>
<organism evidence="2">
    <name type="scientific">Eucampia antarctica</name>
    <dbReference type="NCBI Taxonomy" id="49252"/>
    <lineage>
        <taxon>Eukaryota</taxon>
        <taxon>Sar</taxon>
        <taxon>Stramenopiles</taxon>
        <taxon>Ochrophyta</taxon>
        <taxon>Bacillariophyta</taxon>
        <taxon>Mediophyceae</taxon>
        <taxon>Biddulphiophycidae</taxon>
        <taxon>Hemiaulales</taxon>
        <taxon>Hemiaulaceae</taxon>
        <taxon>Eucampia</taxon>
    </lineage>
</organism>
<reference evidence="2" key="1">
    <citation type="submission" date="2021-01" db="EMBL/GenBank/DDBJ databases">
        <authorList>
            <person name="Corre E."/>
            <person name="Pelletier E."/>
            <person name="Niang G."/>
            <person name="Scheremetjew M."/>
            <person name="Finn R."/>
            <person name="Kale V."/>
            <person name="Holt S."/>
            <person name="Cochrane G."/>
            <person name="Meng A."/>
            <person name="Brown T."/>
            <person name="Cohen L."/>
        </authorList>
    </citation>
    <scope>NUCLEOTIDE SEQUENCE</scope>
    <source>
        <strain evidence="2">CCMP1452</strain>
    </source>
</reference>
<dbReference type="AlphaFoldDB" id="A0A7S2SGK5"/>
<name>A0A7S2SGK5_9STRA</name>
<dbReference type="InterPro" id="IPR043136">
    <property type="entry name" value="B30.2/SPRY_sf"/>
</dbReference>